<protein>
    <submittedName>
        <fullName evidence="2">Uncharacterized protein</fullName>
    </submittedName>
</protein>
<evidence type="ECO:0000313" key="2">
    <source>
        <dbReference type="EMBL" id="CEJ93136.1"/>
    </source>
</evidence>
<dbReference type="Proteomes" id="UP000039046">
    <property type="component" value="Unassembled WGS sequence"/>
</dbReference>
<dbReference type="AlphaFoldDB" id="A0A0A1T7N8"/>
<evidence type="ECO:0000256" key="1">
    <source>
        <dbReference type="SAM" id="MobiDB-lite"/>
    </source>
</evidence>
<accession>A0A0A1T7N8</accession>
<proteinExistence type="predicted"/>
<keyword evidence="3" id="KW-1185">Reference proteome</keyword>
<gene>
    <name evidence="2" type="ORF">VHEMI08748</name>
</gene>
<name>A0A0A1T7N8_9HYPO</name>
<organism evidence="2 3">
    <name type="scientific">[Torrubiella] hemipterigena</name>
    <dbReference type="NCBI Taxonomy" id="1531966"/>
    <lineage>
        <taxon>Eukaryota</taxon>
        <taxon>Fungi</taxon>
        <taxon>Dikarya</taxon>
        <taxon>Ascomycota</taxon>
        <taxon>Pezizomycotina</taxon>
        <taxon>Sordariomycetes</taxon>
        <taxon>Hypocreomycetidae</taxon>
        <taxon>Hypocreales</taxon>
        <taxon>Clavicipitaceae</taxon>
        <taxon>Clavicipitaceae incertae sedis</taxon>
        <taxon>'Torrubiella' clade</taxon>
    </lineage>
</organism>
<dbReference type="EMBL" id="CDHN01000005">
    <property type="protein sequence ID" value="CEJ93136.1"/>
    <property type="molecule type" value="Genomic_DNA"/>
</dbReference>
<evidence type="ECO:0000313" key="3">
    <source>
        <dbReference type="Proteomes" id="UP000039046"/>
    </source>
</evidence>
<dbReference type="HOGENOM" id="CLU_514067_0_0_1"/>
<feature type="region of interest" description="Disordered" evidence="1">
    <location>
        <begin position="157"/>
        <end position="185"/>
    </location>
</feature>
<sequence length="530" mass="57910">MAAVHTPRGYYKALHNPPFRTSLSGTAVGSVQATVTMTTHDFSDPLFKDLNDYLNCVDLFGESPPGSVLQCRAVARRTGKQCERYPKHSHADIRRNKWEWLAKQSDFTTEKFYSELEEFALTSHCLPWHRNGSPTRSPISELFQEWKTKQIAKQKAKTALSSESKKAQVSKSLPLESESEIDESELDDCQSTVSEHVSEVFDESVLECDATTPDSTLAENDIFQEPPVTVSTVKDSPSLGESEHSFHVEAAENSENVVELVEGDKTTETVEDETTKAVEDEAIDAVKDKAIRASEDKATNVQEGDVTEAIDDKAAQTADYEALGVEEPVVATLTAVVDHGEQVQTSTVELCAGSPALVPNQEVVEINASSDETVEPETVTEMACAPIVVPLGLAPQPNTNDDHEVEESVVASDDTEATLDEQDTSSYIFDSANEDCASGDCPRQMPTTYDDMGSTVVGSLEDVPSPRRRRGFRQLGYGFGQVKDKFGSAKRAGGAYIKNAVGEFKGGMKEFDQKREELAMSKAKAEPVEV</sequence>
<reference evidence="2 3" key="1">
    <citation type="journal article" date="2015" name="Genome Announc.">
        <title>Draft Genome Sequence and Gene Annotation of the Entomopathogenic Fungus Verticillium hemipterigenum.</title>
        <authorList>
            <person name="Horn F."/>
            <person name="Habel A."/>
            <person name="Scharf D.H."/>
            <person name="Dworschak J."/>
            <person name="Brakhage A.A."/>
            <person name="Guthke R."/>
            <person name="Hertweck C."/>
            <person name="Linde J."/>
        </authorList>
    </citation>
    <scope>NUCLEOTIDE SEQUENCE [LARGE SCALE GENOMIC DNA]</scope>
</reference>